<organism evidence="2 3">
    <name type="scientific">Nesidiocoris tenuis</name>
    <dbReference type="NCBI Taxonomy" id="355587"/>
    <lineage>
        <taxon>Eukaryota</taxon>
        <taxon>Metazoa</taxon>
        <taxon>Ecdysozoa</taxon>
        <taxon>Arthropoda</taxon>
        <taxon>Hexapoda</taxon>
        <taxon>Insecta</taxon>
        <taxon>Pterygota</taxon>
        <taxon>Neoptera</taxon>
        <taxon>Paraneoptera</taxon>
        <taxon>Hemiptera</taxon>
        <taxon>Heteroptera</taxon>
        <taxon>Panheteroptera</taxon>
        <taxon>Cimicomorpha</taxon>
        <taxon>Miridae</taxon>
        <taxon>Dicyphina</taxon>
        <taxon>Nesidiocoris</taxon>
    </lineage>
</organism>
<feature type="compositionally biased region" description="Pro residues" evidence="1">
    <location>
        <begin position="217"/>
        <end position="231"/>
    </location>
</feature>
<protein>
    <submittedName>
        <fullName evidence="2">Uncharacterized protein</fullName>
    </submittedName>
</protein>
<accession>A0A6H5GP27</accession>
<name>A0A6H5GP27_9HEMI</name>
<dbReference type="Proteomes" id="UP000479000">
    <property type="component" value="Unassembled WGS sequence"/>
</dbReference>
<evidence type="ECO:0000256" key="1">
    <source>
        <dbReference type="SAM" id="MobiDB-lite"/>
    </source>
</evidence>
<feature type="region of interest" description="Disordered" evidence="1">
    <location>
        <begin position="203"/>
        <end position="246"/>
    </location>
</feature>
<keyword evidence="3" id="KW-1185">Reference proteome</keyword>
<sequence length="291" mass="32913">MLNSDPTKELCDTFPRFSYVLNGSSCDFTRPSRLPEILIRNHRNDNVRVRSHINVHNILMHRPQDAVSERSSVPQLLRERLSGRFHSSESQKNNLPPAELGNTSSSKCANRNVNTRSIGFFGLLELCQDQDGQHCAVPEGPQVLNKNHGRRPPARYTYPSAVGQDPRLSQWRTGRSFTMNICQMPRAIVCFYNAAILETKFSNIPTPNAAPRRRPPKPFPDAVPVRRPPSAVPERRPPSAVPRPPSLYGVPVHREHFFTHTARDFFCNFQEKSTLFPGSPNTSTKPIGRFV</sequence>
<dbReference type="EMBL" id="CADCXU010013529">
    <property type="protein sequence ID" value="CAB0003579.1"/>
    <property type="molecule type" value="Genomic_DNA"/>
</dbReference>
<reference evidence="2 3" key="1">
    <citation type="submission" date="2020-02" db="EMBL/GenBank/DDBJ databases">
        <authorList>
            <person name="Ferguson B K."/>
        </authorList>
    </citation>
    <scope>NUCLEOTIDE SEQUENCE [LARGE SCALE GENOMIC DNA]</scope>
</reference>
<evidence type="ECO:0000313" key="3">
    <source>
        <dbReference type="Proteomes" id="UP000479000"/>
    </source>
</evidence>
<gene>
    <name evidence="2" type="ORF">NTEN_LOCUS9096</name>
</gene>
<dbReference type="AlphaFoldDB" id="A0A6H5GP27"/>
<feature type="region of interest" description="Disordered" evidence="1">
    <location>
        <begin position="83"/>
        <end position="108"/>
    </location>
</feature>
<evidence type="ECO:0000313" key="2">
    <source>
        <dbReference type="EMBL" id="CAB0003579.1"/>
    </source>
</evidence>
<proteinExistence type="predicted"/>